<protein>
    <submittedName>
        <fullName evidence="4">LytR family transcriptional regulator</fullName>
    </submittedName>
</protein>
<keyword evidence="2" id="KW-0472">Membrane</keyword>
<feature type="domain" description="LytR/CpsA/Psr regulator C-terminal" evidence="3">
    <location>
        <begin position="110"/>
        <end position="198"/>
    </location>
</feature>
<evidence type="ECO:0000256" key="1">
    <source>
        <dbReference type="SAM" id="MobiDB-lite"/>
    </source>
</evidence>
<dbReference type="RefSeq" id="WP_154075135.1">
    <property type="nucleotide sequence ID" value="NZ_CP045929.1"/>
</dbReference>
<reference evidence="5" key="1">
    <citation type="submission" date="2019-11" db="EMBL/GenBank/DDBJ databases">
        <title>The complete genome sequence of Saccharopolyspora sp. E2A.</title>
        <authorList>
            <person name="Zhang G."/>
        </authorList>
    </citation>
    <scope>NUCLEOTIDE SEQUENCE [LARGE SCALE GENOMIC DNA]</scope>
    <source>
        <strain evidence="5">E2A</strain>
    </source>
</reference>
<dbReference type="InterPro" id="IPR027381">
    <property type="entry name" value="LytR/CpsA/Psr_C"/>
</dbReference>
<name>A0A5Q3Q4V1_9PSEU</name>
<evidence type="ECO:0000313" key="4">
    <source>
        <dbReference type="EMBL" id="QGK68526.1"/>
    </source>
</evidence>
<organism evidence="4 5">
    <name type="scientific">Allosaccharopolyspora coralli</name>
    <dbReference type="NCBI Taxonomy" id="2665642"/>
    <lineage>
        <taxon>Bacteria</taxon>
        <taxon>Bacillati</taxon>
        <taxon>Actinomycetota</taxon>
        <taxon>Actinomycetes</taxon>
        <taxon>Pseudonocardiales</taxon>
        <taxon>Pseudonocardiaceae</taxon>
        <taxon>Allosaccharopolyspora</taxon>
    </lineage>
</organism>
<feature type="compositionally biased region" description="Pro residues" evidence="1">
    <location>
        <begin position="73"/>
        <end position="98"/>
    </location>
</feature>
<proteinExistence type="predicted"/>
<sequence>MSTPGPSGRTVAGFALVGVGVLAAVVGFTTLGSGERDSVAQPPESSVVTPPPEETQTSELQLPGEEETAPPTQDSPPPRPPSPADPPPAEPPQPPRPPEQGGEQSAEGTVVRVYNNSTISGLAERAAADFRGVGSVVAETGNYAQGTIYTTTIYYRPGTPEEEQARFLAEQFDARAEPRFPGLAESSDGVIAIVTNDYQGPKDGK</sequence>
<dbReference type="KEGG" id="sace:GIY23_02190"/>
<evidence type="ECO:0000256" key="2">
    <source>
        <dbReference type="SAM" id="Phobius"/>
    </source>
</evidence>
<accession>A0A5Q3Q4V1</accession>
<dbReference type="Gene3D" id="3.30.70.2390">
    <property type="match status" value="1"/>
</dbReference>
<dbReference type="Pfam" id="PF13399">
    <property type="entry name" value="LytR_C"/>
    <property type="match status" value="1"/>
</dbReference>
<dbReference type="AlphaFoldDB" id="A0A5Q3Q4V1"/>
<gene>
    <name evidence="4" type="ORF">GIY23_02190</name>
</gene>
<evidence type="ECO:0000259" key="3">
    <source>
        <dbReference type="Pfam" id="PF13399"/>
    </source>
</evidence>
<feature type="region of interest" description="Disordered" evidence="1">
    <location>
        <begin position="33"/>
        <end position="111"/>
    </location>
</feature>
<keyword evidence="2" id="KW-0812">Transmembrane</keyword>
<keyword evidence="5" id="KW-1185">Reference proteome</keyword>
<dbReference type="Proteomes" id="UP000371041">
    <property type="component" value="Chromosome"/>
</dbReference>
<evidence type="ECO:0000313" key="5">
    <source>
        <dbReference type="Proteomes" id="UP000371041"/>
    </source>
</evidence>
<feature type="transmembrane region" description="Helical" evidence="2">
    <location>
        <begin position="12"/>
        <end position="31"/>
    </location>
</feature>
<dbReference type="EMBL" id="CP045929">
    <property type="protein sequence ID" value="QGK68526.1"/>
    <property type="molecule type" value="Genomic_DNA"/>
</dbReference>
<keyword evidence="2" id="KW-1133">Transmembrane helix</keyword>